<dbReference type="EMBL" id="HBIJ01012044">
    <property type="protein sequence ID" value="CAE0367450.1"/>
    <property type="molecule type" value="Transcribed_RNA"/>
</dbReference>
<dbReference type="SMART" id="SM00320">
    <property type="entry name" value="WD40"/>
    <property type="match status" value="7"/>
</dbReference>
<sequence>MFTAHISSLYPPGGRAVLQEIMTRGILRVEKKGTVVDEVAVDKTVIVIGRDDQCDLVMAHSSVSRRHVVLTLNDNGIFLKDLDSIYGTTVDGIKVTTDDWTKIEYGALIRLGHSTRSLRVLPGLDSREQCEYEIAEKQLIEEEPKQEVDVERRILESVPLPEDEEEGPPGVRKMATELCIPVTKEVLLGGTISGKCLSVLALDCSGTRLATGTATGIIKLYDFGGMDGRMLPFRELAADEGSHAVVALSFSPSGDRFLSCVTGPQPQIFDRDGRQLLRFNRGDPYVRDVAHTTGHTTSVTGGAWQPNQNYRCASCGIDGSVRLWDLCGKTGLRDWLLCETAIRVRDSSSRKAAATAMTFSADGGTICASASDGSLQLWRIRGRAHNYFRPDSLRRHAHTGNTNAAGSVISCVAFSPDGHILGSRADDGRLKLWDLRRGFSTSEPLLNLPVLSHRAQAKSNFTFSPDGQYIIAGSDDGNLECFDIMKRCRLFSLPLTTESHAIKEPVRPSQKASALPGVSYVEWHPRLQQIVCACTNGSARILYDIDISTPKGALLALGRDNNKAKRKRTTGYAHSADFNMAAIVDDFDIRANHLHSTGYAKTRTDAKRSRLPDLPLDQGQQGRTTGAKSTLSQFWLDRQLPENIRNTDPREALLQYADQPSTFRTETTAYLNAKGQPILDRETLEEAEKNYLNRQAALLNRAVFRTEAEEEIEKK</sequence>
<feature type="compositionally biased region" description="Polar residues" evidence="4">
    <location>
        <begin position="618"/>
        <end position="629"/>
    </location>
</feature>
<proteinExistence type="predicted"/>
<dbReference type="InterPro" id="IPR000253">
    <property type="entry name" value="FHA_dom"/>
</dbReference>
<dbReference type="InterPro" id="IPR051858">
    <property type="entry name" value="WD_repeat_GAD-1"/>
</dbReference>
<name>A0A7S3JYY3_9STRA</name>
<gene>
    <name evidence="6" type="ORF">ALAG00032_LOCUS8206</name>
</gene>
<dbReference type="AlphaFoldDB" id="A0A7S3JYY3"/>
<dbReference type="InterPro" id="IPR036322">
    <property type="entry name" value="WD40_repeat_dom_sf"/>
</dbReference>
<dbReference type="GO" id="GO:0005634">
    <property type="term" value="C:nucleus"/>
    <property type="evidence" value="ECO:0007669"/>
    <property type="project" value="TreeGrafter"/>
</dbReference>
<dbReference type="GO" id="GO:0035861">
    <property type="term" value="C:site of double-strand break"/>
    <property type="evidence" value="ECO:0007669"/>
    <property type="project" value="TreeGrafter"/>
</dbReference>
<evidence type="ECO:0000313" key="6">
    <source>
        <dbReference type="EMBL" id="CAE0367450.1"/>
    </source>
</evidence>
<feature type="repeat" description="WD" evidence="3">
    <location>
        <begin position="292"/>
        <end position="326"/>
    </location>
</feature>
<dbReference type="InterPro" id="IPR019775">
    <property type="entry name" value="WD40_repeat_CS"/>
</dbReference>
<evidence type="ECO:0000256" key="1">
    <source>
        <dbReference type="ARBA" id="ARBA00022574"/>
    </source>
</evidence>
<feature type="repeat" description="WD" evidence="3">
    <location>
        <begin position="402"/>
        <end position="443"/>
    </location>
</feature>
<protein>
    <recommendedName>
        <fullName evidence="5">FHA domain-containing protein</fullName>
    </recommendedName>
</protein>
<evidence type="ECO:0000256" key="3">
    <source>
        <dbReference type="PROSITE-ProRule" id="PRU00221"/>
    </source>
</evidence>
<dbReference type="PROSITE" id="PS50294">
    <property type="entry name" value="WD_REPEATS_REGION"/>
    <property type="match status" value="2"/>
</dbReference>
<dbReference type="PROSITE" id="PS00678">
    <property type="entry name" value="WD_REPEATS_1"/>
    <property type="match status" value="1"/>
</dbReference>
<keyword evidence="2" id="KW-0677">Repeat</keyword>
<dbReference type="SUPFAM" id="SSF49879">
    <property type="entry name" value="SMAD/FHA domain"/>
    <property type="match status" value="1"/>
</dbReference>
<dbReference type="Gene3D" id="2.130.10.10">
    <property type="entry name" value="YVTN repeat-like/Quinoprotein amine dehydrogenase"/>
    <property type="match status" value="2"/>
</dbReference>
<dbReference type="CDD" id="cd00060">
    <property type="entry name" value="FHA"/>
    <property type="match status" value="1"/>
</dbReference>
<feature type="repeat" description="WD" evidence="3">
    <location>
        <begin position="347"/>
        <end position="381"/>
    </location>
</feature>
<dbReference type="PROSITE" id="PS50006">
    <property type="entry name" value="FHA_DOMAIN"/>
    <property type="match status" value="1"/>
</dbReference>
<dbReference type="InterPro" id="IPR015943">
    <property type="entry name" value="WD40/YVTN_repeat-like_dom_sf"/>
</dbReference>
<dbReference type="Gene3D" id="2.60.200.20">
    <property type="match status" value="1"/>
</dbReference>
<evidence type="ECO:0000259" key="5">
    <source>
        <dbReference type="PROSITE" id="PS50006"/>
    </source>
</evidence>
<evidence type="ECO:0000256" key="4">
    <source>
        <dbReference type="SAM" id="MobiDB-lite"/>
    </source>
</evidence>
<dbReference type="Pfam" id="PF00400">
    <property type="entry name" value="WD40"/>
    <property type="match status" value="4"/>
</dbReference>
<dbReference type="Pfam" id="PF00498">
    <property type="entry name" value="FHA"/>
    <property type="match status" value="1"/>
</dbReference>
<dbReference type="InterPro" id="IPR001680">
    <property type="entry name" value="WD40_rpt"/>
</dbReference>
<dbReference type="PROSITE" id="PS50082">
    <property type="entry name" value="WD_REPEATS_2"/>
    <property type="match status" value="3"/>
</dbReference>
<dbReference type="SUPFAM" id="SSF50978">
    <property type="entry name" value="WD40 repeat-like"/>
    <property type="match status" value="1"/>
</dbReference>
<feature type="compositionally biased region" description="Basic and acidic residues" evidence="4">
    <location>
        <begin position="602"/>
        <end position="611"/>
    </location>
</feature>
<feature type="region of interest" description="Disordered" evidence="4">
    <location>
        <begin position="600"/>
        <end position="629"/>
    </location>
</feature>
<dbReference type="SMART" id="SM00240">
    <property type="entry name" value="FHA"/>
    <property type="match status" value="1"/>
</dbReference>
<dbReference type="InterPro" id="IPR008984">
    <property type="entry name" value="SMAD_FHA_dom_sf"/>
</dbReference>
<organism evidence="6">
    <name type="scientific">Aureoumbra lagunensis</name>
    <dbReference type="NCBI Taxonomy" id="44058"/>
    <lineage>
        <taxon>Eukaryota</taxon>
        <taxon>Sar</taxon>
        <taxon>Stramenopiles</taxon>
        <taxon>Ochrophyta</taxon>
        <taxon>Pelagophyceae</taxon>
        <taxon>Pelagomonadales</taxon>
        <taxon>Aureoumbra</taxon>
    </lineage>
</organism>
<dbReference type="PANTHER" id="PTHR16017:SF0">
    <property type="entry name" value="WD REPEAT-CONTAINING PROTEIN 70"/>
    <property type="match status" value="1"/>
</dbReference>
<evidence type="ECO:0000256" key="2">
    <source>
        <dbReference type="ARBA" id="ARBA00022737"/>
    </source>
</evidence>
<keyword evidence="1 3" id="KW-0853">WD repeat</keyword>
<dbReference type="PANTHER" id="PTHR16017">
    <property type="entry name" value="GASTRULATION DEFECTIVE PROTEIN 1-RELATED"/>
    <property type="match status" value="1"/>
</dbReference>
<feature type="domain" description="FHA" evidence="5">
    <location>
        <begin position="46"/>
        <end position="95"/>
    </location>
</feature>
<accession>A0A7S3JYY3</accession>
<reference evidence="6" key="1">
    <citation type="submission" date="2021-01" db="EMBL/GenBank/DDBJ databases">
        <authorList>
            <person name="Corre E."/>
            <person name="Pelletier E."/>
            <person name="Niang G."/>
            <person name="Scheremetjew M."/>
            <person name="Finn R."/>
            <person name="Kale V."/>
            <person name="Holt S."/>
            <person name="Cochrane G."/>
            <person name="Meng A."/>
            <person name="Brown T."/>
            <person name="Cohen L."/>
        </authorList>
    </citation>
    <scope>NUCLEOTIDE SEQUENCE</scope>
    <source>
        <strain evidence="6">CCMP1510</strain>
    </source>
</reference>